<protein>
    <submittedName>
        <fullName evidence="1">Thiamine biosynthesis protein ThiS</fullName>
    </submittedName>
</protein>
<dbReference type="eggNOG" id="COG2104">
    <property type="taxonomic scope" value="Bacteria"/>
</dbReference>
<gene>
    <name evidence="1" type="ordered locus">Solca_3874</name>
</gene>
<evidence type="ECO:0000313" key="1">
    <source>
        <dbReference type="EMBL" id="AFD08871.1"/>
    </source>
</evidence>
<name>H8KLI4_SOLCM</name>
<dbReference type="KEGG" id="scn:Solca_3874"/>
<dbReference type="OrthoDB" id="1525151at2"/>
<dbReference type="RefSeq" id="WP_014682094.1">
    <property type="nucleotide sequence ID" value="NC_017770.1"/>
</dbReference>
<dbReference type="InterPro" id="IPR012675">
    <property type="entry name" value="Beta-grasp_dom_sf"/>
</dbReference>
<dbReference type="InterPro" id="IPR016155">
    <property type="entry name" value="Mopterin_synth/thiamin_S_b"/>
</dbReference>
<keyword evidence="2" id="KW-1185">Reference proteome</keyword>
<dbReference type="InterPro" id="IPR003749">
    <property type="entry name" value="ThiS/MoaD-like"/>
</dbReference>
<dbReference type="SUPFAM" id="SSF54285">
    <property type="entry name" value="MoaD/ThiS"/>
    <property type="match status" value="1"/>
</dbReference>
<accession>H8KLI4</accession>
<dbReference type="NCBIfam" id="TIGR01683">
    <property type="entry name" value="thiS"/>
    <property type="match status" value="1"/>
</dbReference>
<sequence length="71" mass="7853">MGNLTVFINNHPQTFDDPPASLSDLLTRLHLQEKKGIAVAINNSIILKPKWPEKFLSEGDRITIIQATQGG</sequence>
<dbReference type="CDD" id="cd00565">
    <property type="entry name" value="Ubl_ThiS"/>
    <property type="match status" value="1"/>
</dbReference>
<dbReference type="STRING" id="929556.Solca_3874"/>
<dbReference type="EMBL" id="CP003349">
    <property type="protein sequence ID" value="AFD08871.1"/>
    <property type="molecule type" value="Genomic_DNA"/>
</dbReference>
<dbReference type="Proteomes" id="UP000007590">
    <property type="component" value="Chromosome"/>
</dbReference>
<dbReference type="PANTHER" id="PTHR34472:SF1">
    <property type="entry name" value="SULFUR CARRIER PROTEIN THIS"/>
    <property type="match status" value="1"/>
</dbReference>
<dbReference type="HOGENOM" id="CLU_174611_2_1_10"/>
<dbReference type="Pfam" id="PF02597">
    <property type="entry name" value="ThiS"/>
    <property type="match status" value="1"/>
</dbReference>
<dbReference type="PANTHER" id="PTHR34472">
    <property type="entry name" value="SULFUR CARRIER PROTEIN THIS"/>
    <property type="match status" value="1"/>
</dbReference>
<proteinExistence type="predicted"/>
<dbReference type="Gene3D" id="3.10.20.30">
    <property type="match status" value="1"/>
</dbReference>
<evidence type="ECO:0000313" key="2">
    <source>
        <dbReference type="Proteomes" id="UP000007590"/>
    </source>
</evidence>
<reference evidence="1" key="1">
    <citation type="submission" date="2012-02" db="EMBL/GenBank/DDBJ databases">
        <title>The complete genome of Solitalea canadensis DSM 3403.</title>
        <authorList>
            <consortium name="US DOE Joint Genome Institute (JGI-PGF)"/>
            <person name="Lucas S."/>
            <person name="Copeland A."/>
            <person name="Lapidus A."/>
            <person name="Glavina del Rio T."/>
            <person name="Dalin E."/>
            <person name="Tice H."/>
            <person name="Bruce D."/>
            <person name="Goodwin L."/>
            <person name="Pitluck S."/>
            <person name="Peters L."/>
            <person name="Ovchinnikova G."/>
            <person name="Lu M."/>
            <person name="Kyrpides N."/>
            <person name="Mavromatis K."/>
            <person name="Ivanova N."/>
            <person name="Brettin T."/>
            <person name="Detter J.C."/>
            <person name="Han C."/>
            <person name="Larimer F."/>
            <person name="Land M."/>
            <person name="Hauser L."/>
            <person name="Markowitz V."/>
            <person name="Cheng J.-F."/>
            <person name="Hugenholtz P."/>
            <person name="Woyke T."/>
            <person name="Wu D."/>
            <person name="Spring S."/>
            <person name="Schroeder M."/>
            <person name="Kopitz M."/>
            <person name="Brambilla E."/>
            <person name="Klenk H.-P."/>
            <person name="Eisen J.A."/>
        </authorList>
    </citation>
    <scope>NUCLEOTIDE SEQUENCE</scope>
    <source>
        <strain evidence="1">DSM 3403</strain>
    </source>
</reference>
<dbReference type="InterPro" id="IPR010035">
    <property type="entry name" value="Thi_S"/>
</dbReference>
<organism evidence="1 2">
    <name type="scientific">Solitalea canadensis (strain ATCC 29591 / DSM 3403 / JCM 21819 / LMG 8368 / NBRC 15130 / NCIMB 12057 / USAM 9D)</name>
    <name type="common">Flexibacter canadensis</name>
    <dbReference type="NCBI Taxonomy" id="929556"/>
    <lineage>
        <taxon>Bacteria</taxon>
        <taxon>Pseudomonadati</taxon>
        <taxon>Bacteroidota</taxon>
        <taxon>Sphingobacteriia</taxon>
        <taxon>Sphingobacteriales</taxon>
        <taxon>Sphingobacteriaceae</taxon>
        <taxon>Solitalea</taxon>
    </lineage>
</organism>
<dbReference type="AlphaFoldDB" id="H8KLI4"/>